<dbReference type="EMBL" id="UOFR01000070">
    <property type="protein sequence ID" value="VAW99895.1"/>
    <property type="molecule type" value="Genomic_DNA"/>
</dbReference>
<gene>
    <name evidence="1" type="ORF">MNBD_GAMMA21-2397</name>
</gene>
<reference evidence="1" key="1">
    <citation type="submission" date="2018-06" db="EMBL/GenBank/DDBJ databases">
        <authorList>
            <person name="Zhirakovskaya E."/>
        </authorList>
    </citation>
    <scope>NUCLEOTIDE SEQUENCE</scope>
</reference>
<dbReference type="InterPro" id="IPR025990">
    <property type="entry name" value="zinc_ribbon_bacterial"/>
</dbReference>
<organism evidence="1">
    <name type="scientific">hydrothermal vent metagenome</name>
    <dbReference type="NCBI Taxonomy" id="652676"/>
    <lineage>
        <taxon>unclassified sequences</taxon>
        <taxon>metagenomes</taxon>
        <taxon>ecological metagenomes</taxon>
    </lineage>
</organism>
<name>A0A3B1A2A3_9ZZZZ</name>
<dbReference type="Pfam" id="PF14255">
    <property type="entry name" value="Zn_ribbon_21"/>
    <property type="match status" value="1"/>
</dbReference>
<sequence length="72" mass="8307">MRKTDNILSDYDAACPYCGEHFSTMLDLSQDQNNGSHEYIEDCQICCRPILFSIGQDPVTDEFNVQLRRDDD</sequence>
<evidence type="ECO:0008006" key="2">
    <source>
        <dbReference type="Google" id="ProtNLM"/>
    </source>
</evidence>
<protein>
    <recommendedName>
        <fullName evidence="2">Restriction endonuclease</fullName>
    </recommendedName>
</protein>
<dbReference type="InterPro" id="IPR017143">
    <property type="entry name" value="UCP037225"/>
</dbReference>
<dbReference type="AlphaFoldDB" id="A0A3B1A2A3"/>
<proteinExistence type="predicted"/>
<accession>A0A3B1A2A3</accession>
<evidence type="ECO:0000313" key="1">
    <source>
        <dbReference type="EMBL" id="VAW99895.1"/>
    </source>
</evidence>
<dbReference type="PIRSF" id="PIRSF037225">
    <property type="entry name" value="UCP037225"/>
    <property type="match status" value="1"/>
</dbReference>